<dbReference type="Proteomes" id="UP000834106">
    <property type="component" value="Chromosome 7"/>
</dbReference>
<evidence type="ECO:0000313" key="1">
    <source>
        <dbReference type="EMBL" id="CAI9764711.1"/>
    </source>
</evidence>
<dbReference type="EMBL" id="OU503042">
    <property type="protein sequence ID" value="CAI9764711.1"/>
    <property type="molecule type" value="Genomic_DNA"/>
</dbReference>
<sequence>MTSSSSTSYPSPPKDVIVKINGQDYFKERTKTSENTSTNNAGRMWKDSTYNFSNDAVMRVAANNKDFYFVTESLLSRIAESLSTNYGQLTPKEVRDYNPRNEQTFHFIPMPMVTREARSSNLKSGPASTTCTQSVIPEVPTDVVNFDDVVDDWNDQEDAEAAYSSASRAGKRQR</sequence>
<organism evidence="1 2">
    <name type="scientific">Fraxinus pennsylvanica</name>
    <dbReference type="NCBI Taxonomy" id="56036"/>
    <lineage>
        <taxon>Eukaryota</taxon>
        <taxon>Viridiplantae</taxon>
        <taxon>Streptophyta</taxon>
        <taxon>Embryophyta</taxon>
        <taxon>Tracheophyta</taxon>
        <taxon>Spermatophyta</taxon>
        <taxon>Magnoliopsida</taxon>
        <taxon>eudicotyledons</taxon>
        <taxon>Gunneridae</taxon>
        <taxon>Pentapetalae</taxon>
        <taxon>asterids</taxon>
        <taxon>lamiids</taxon>
        <taxon>Lamiales</taxon>
        <taxon>Oleaceae</taxon>
        <taxon>Oleeae</taxon>
        <taxon>Fraxinus</taxon>
    </lineage>
</organism>
<keyword evidence="2" id="KW-1185">Reference proteome</keyword>
<dbReference type="AlphaFoldDB" id="A0AAD2DUQ3"/>
<gene>
    <name evidence="1" type="ORF">FPE_LOCUS12141</name>
</gene>
<accession>A0AAD2DUQ3</accession>
<name>A0AAD2DUQ3_9LAMI</name>
<evidence type="ECO:0000313" key="2">
    <source>
        <dbReference type="Proteomes" id="UP000834106"/>
    </source>
</evidence>
<reference evidence="1" key="1">
    <citation type="submission" date="2023-05" db="EMBL/GenBank/DDBJ databases">
        <authorList>
            <person name="Huff M."/>
        </authorList>
    </citation>
    <scope>NUCLEOTIDE SEQUENCE</scope>
</reference>
<protein>
    <submittedName>
        <fullName evidence="1">Uncharacterized protein</fullName>
    </submittedName>
</protein>
<proteinExistence type="predicted"/>